<keyword evidence="1" id="KW-0732">Signal</keyword>
<protein>
    <submittedName>
        <fullName evidence="3">Putative auto-transporter adhesin, head GIN domain</fullName>
    </submittedName>
</protein>
<feature type="domain" description="Putative auto-transporter adhesin head GIN" evidence="2">
    <location>
        <begin position="35"/>
        <end position="254"/>
    </location>
</feature>
<dbReference type="OrthoDB" id="1419485at2"/>
<organism evidence="3 4">
    <name type="scientific">Zunongwangia mangrovi</name>
    <dbReference type="NCBI Taxonomy" id="1334022"/>
    <lineage>
        <taxon>Bacteria</taxon>
        <taxon>Pseudomonadati</taxon>
        <taxon>Bacteroidota</taxon>
        <taxon>Flavobacteriia</taxon>
        <taxon>Flavobacteriales</taxon>
        <taxon>Flavobacteriaceae</taxon>
        <taxon>Zunongwangia</taxon>
    </lineage>
</organism>
<feature type="signal peptide" evidence="1">
    <location>
        <begin position="1"/>
        <end position="18"/>
    </location>
</feature>
<dbReference type="AlphaFoldDB" id="A0A1I1GQE1"/>
<dbReference type="InterPro" id="IPR021255">
    <property type="entry name" value="DUF2807"/>
</dbReference>
<evidence type="ECO:0000259" key="2">
    <source>
        <dbReference type="Pfam" id="PF10988"/>
    </source>
</evidence>
<evidence type="ECO:0000313" key="3">
    <source>
        <dbReference type="EMBL" id="SFC13854.1"/>
    </source>
</evidence>
<dbReference type="Pfam" id="PF10988">
    <property type="entry name" value="DUF2807"/>
    <property type="match status" value="1"/>
</dbReference>
<accession>A0A1I1GQE1</accession>
<sequence length="272" mass="30554">MKKGLCLLLFLVTLASQAQVVGNRNVVNKKRNLDNFTEIHITGDFEVSLTRGNSAFAEVEADENLHDIIRTDVVDGVLFIKPAKEIKRSKRQEIKVEFPETITKIKLEENAELDASKGLNLSDIEIETTDKSKLFLTLNTTNFKLKNGEDAQIELNLEAKDVYFQFNGSSKIKALVNSPILKLDNYERADAELEGTVEDFELRTEHSSTFEGKNLTATNAKLIAEGRSKNEISVVENLNIIAEDRSETTIFNTPKIKIEKFTGEAVLKKAEF</sequence>
<name>A0A1I1GQE1_9FLAO</name>
<proteinExistence type="predicted"/>
<dbReference type="Proteomes" id="UP000199438">
    <property type="component" value="Unassembled WGS sequence"/>
</dbReference>
<keyword evidence="4" id="KW-1185">Reference proteome</keyword>
<evidence type="ECO:0000313" key="4">
    <source>
        <dbReference type="Proteomes" id="UP000199438"/>
    </source>
</evidence>
<evidence type="ECO:0000256" key="1">
    <source>
        <dbReference type="SAM" id="SignalP"/>
    </source>
</evidence>
<dbReference type="Gene3D" id="2.160.20.120">
    <property type="match status" value="1"/>
</dbReference>
<dbReference type="EMBL" id="FOKV01000002">
    <property type="protein sequence ID" value="SFC13854.1"/>
    <property type="molecule type" value="Genomic_DNA"/>
</dbReference>
<dbReference type="RefSeq" id="WP_092541407.1">
    <property type="nucleotide sequence ID" value="NZ_FOKV01000002.1"/>
</dbReference>
<gene>
    <name evidence="3" type="ORF">SAMN04487907_102372</name>
</gene>
<dbReference type="STRING" id="1334022.SAMN04487907_102372"/>
<feature type="chain" id="PRO_5011492406" evidence="1">
    <location>
        <begin position="19"/>
        <end position="272"/>
    </location>
</feature>
<reference evidence="4" key="1">
    <citation type="submission" date="2016-10" db="EMBL/GenBank/DDBJ databases">
        <authorList>
            <person name="Varghese N."/>
            <person name="Submissions S."/>
        </authorList>
    </citation>
    <scope>NUCLEOTIDE SEQUENCE [LARGE SCALE GENOMIC DNA]</scope>
    <source>
        <strain evidence="4">DSM 24499</strain>
    </source>
</reference>